<dbReference type="InterPro" id="IPR001150">
    <property type="entry name" value="Gly_radical"/>
</dbReference>
<keyword evidence="1" id="KW-0556">Organic radical</keyword>
<gene>
    <name evidence="4" type="ORF">ACFSW8_13430</name>
</gene>
<dbReference type="InterPro" id="IPR004919">
    <property type="entry name" value="GmrSD_N"/>
</dbReference>
<dbReference type="PROSITE" id="PS51149">
    <property type="entry name" value="GLY_RADICAL_2"/>
    <property type="match status" value="1"/>
</dbReference>
<comment type="caution">
    <text evidence="2">Lacks conserved residue(s) required for the propagation of feature annotation.</text>
</comment>
<evidence type="ECO:0000259" key="3">
    <source>
        <dbReference type="PROSITE" id="PS51149"/>
    </source>
</evidence>
<evidence type="ECO:0000313" key="4">
    <source>
        <dbReference type="EMBL" id="MFD2159904.1"/>
    </source>
</evidence>
<proteinExistence type="predicted"/>
<keyword evidence="5" id="KW-1185">Reference proteome</keyword>
<reference evidence="5" key="1">
    <citation type="journal article" date="2019" name="Int. J. Syst. Evol. Microbiol.">
        <title>The Global Catalogue of Microorganisms (GCM) 10K type strain sequencing project: providing services to taxonomists for standard genome sequencing and annotation.</title>
        <authorList>
            <consortium name="The Broad Institute Genomics Platform"/>
            <consortium name="The Broad Institute Genome Sequencing Center for Infectious Disease"/>
            <person name="Wu L."/>
            <person name="Ma J."/>
        </authorList>
    </citation>
    <scope>NUCLEOTIDE SEQUENCE [LARGE SCALE GENOMIC DNA]</scope>
    <source>
        <strain evidence="5">CCUG 57942</strain>
    </source>
</reference>
<dbReference type="PANTHER" id="PTHR39639:SF1">
    <property type="entry name" value="DUF262 DOMAIN-CONTAINING PROTEIN"/>
    <property type="match status" value="1"/>
</dbReference>
<evidence type="ECO:0000256" key="1">
    <source>
        <dbReference type="ARBA" id="ARBA00022818"/>
    </source>
</evidence>
<organism evidence="4 5">
    <name type="scientific">Rubritalea tangerina</name>
    <dbReference type="NCBI Taxonomy" id="430798"/>
    <lineage>
        <taxon>Bacteria</taxon>
        <taxon>Pseudomonadati</taxon>
        <taxon>Verrucomicrobiota</taxon>
        <taxon>Verrucomicrobiia</taxon>
        <taxon>Verrucomicrobiales</taxon>
        <taxon>Rubritaleaceae</taxon>
        <taxon>Rubritalea</taxon>
    </lineage>
</organism>
<name>A0ABW4ZD10_9BACT</name>
<feature type="domain" description="Glycine radical" evidence="3">
    <location>
        <begin position="1"/>
        <end position="119"/>
    </location>
</feature>
<dbReference type="Pfam" id="PF03235">
    <property type="entry name" value="GmrSD_N"/>
    <property type="match status" value="1"/>
</dbReference>
<evidence type="ECO:0000256" key="2">
    <source>
        <dbReference type="PROSITE-ProRule" id="PRU00493"/>
    </source>
</evidence>
<dbReference type="Proteomes" id="UP001597389">
    <property type="component" value="Unassembled WGS sequence"/>
</dbReference>
<accession>A0ABW4ZD10</accession>
<evidence type="ECO:0000313" key="5">
    <source>
        <dbReference type="Proteomes" id="UP001597389"/>
    </source>
</evidence>
<dbReference type="PANTHER" id="PTHR39639">
    <property type="entry name" value="CHROMOSOME 16, WHOLE GENOME SHOTGUN SEQUENCE"/>
    <property type="match status" value="1"/>
</dbReference>
<protein>
    <submittedName>
        <fullName evidence="4">DUF262 domain-containing protein</fullName>
    </submittedName>
</protein>
<dbReference type="EMBL" id="JBHUJB010000057">
    <property type="protein sequence ID" value="MFD2159904.1"/>
    <property type="molecule type" value="Genomic_DNA"/>
</dbReference>
<sequence length="187" mass="20802">MGKLKLIDSILKGFPIPMIITTKSLQEKSEGAVEILDGLQRLNAIVTFIEGEFHVGGKYFDLSTVAQTKILVDEGKVEQKKPTLEKDLCIKMLDYTIPFSTCAPNQQEEVDETFRRINTAGKTLSLHEVRQAGCLSPFASLVNKCAVYVRGDSSHSSILDLSKMKEISLSNCGLPYGVDTRNIFWTR</sequence>
<comment type="caution">
    <text evidence="4">The sequence shown here is derived from an EMBL/GenBank/DDBJ whole genome shotgun (WGS) entry which is preliminary data.</text>
</comment>
<dbReference type="RefSeq" id="WP_377178489.1">
    <property type="nucleotide sequence ID" value="NZ_JBHUJB010000057.1"/>
</dbReference>